<evidence type="ECO:0000313" key="5">
    <source>
        <dbReference type="Proteomes" id="UP000681720"/>
    </source>
</evidence>
<dbReference type="EMBL" id="CAJOBJ010356403">
    <property type="protein sequence ID" value="CAF5214673.1"/>
    <property type="molecule type" value="Genomic_DNA"/>
</dbReference>
<proteinExistence type="predicted"/>
<dbReference type="Pfam" id="PF00439">
    <property type="entry name" value="Bromodomain"/>
    <property type="match status" value="1"/>
</dbReference>
<feature type="domain" description="Bromo" evidence="3">
    <location>
        <begin position="1"/>
        <end position="41"/>
    </location>
</feature>
<evidence type="ECO:0000259" key="3">
    <source>
        <dbReference type="PROSITE" id="PS50014"/>
    </source>
</evidence>
<dbReference type="AlphaFoldDB" id="A0A8S3JCY7"/>
<dbReference type="Gene3D" id="1.20.920.10">
    <property type="entry name" value="Bromodomain-like"/>
    <property type="match status" value="1"/>
</dbReference>
<gene>
    <name evidence="4" type="ORF">GIL414_LOCUS81043</name>
</gene>
<comment type="caution">
    <text evidence="4">The sequence shown here is derived from an EMBL/GenBank/DDBJ whole genome shotgun (WGS) entry which is preliminary data.</text>
</comment>
<accession>A0A8S3JCY7</accession>
<dbReference type="PROSITE" id="PS50014">
    <property type="entry name" value="BROMODOMAIN_2"/>
    <property type="match status" value="1"/>
</dbReference>
<evidence type="ECO:0000256" key="1">
    <source>
        <dbReference type="ARBA" id="ARBA00023117"/>
    </source>
</evidence>
<organism evidence="4 5">
    <name type="scientific">Rotaria magnacalcarata</name>
    <dbReference type="NCBI Taxonomy" id="392030"/>
    <lineage>
        <taxon>Eukaryota</taxon>
        <taxon>Metazoa</taxon>
        <taxon>Spiralia</taxon>
        <taxon>Gnathifera</taxon>
        <taxon>Rotifera</taxon>
        <taxon>Eurotatoria</taxon>
        <taxon>Bdelloidea</taxon>
        <taxon>Philodinida</taxon>
        <taxon>Philodinidae</taxon>
        <taxon>Rotaria</taxon>
    </lineage>
</organism>
<protein>
    <recommendedName>
        <fullName evidence="3">Bromo domain-containing protein</fullName>
    </recommendedName>
</protein>
<dbReference type="InterPro" id="IPR001487">
    <property type="entry name" value="Bromodomain"/>
</dbReference>
<name>A0A8S3JCY7_9BILA</name>
<sequence>LTTLKSKVMNSKFKTICDYIRDVNKIFNNCRQFNPMNSTFSQCANVVDNYFRQLLENLMIKGDN</sequence>
<evidence type="ECO:0000313" key="4">
    <source>
        <dbReference type="EMBL" id="CAF5214673.1"/>
    </source>
</evidence>
<dbReference type="SUPFAM" id="SSF47370">
    <property type="entry name" value="Bromodomain"/>
    <property type="match status" value="1"/>
</dbReference>
<evidence type="ECO:0000256" key="2">
    <source>
        <dbReference type="PROSITE-ProRule" id="PRU00035"/>
    </source>
</evidence>
<feature type="non-terminal residue" evidence="4">
    <location>
        <position position="1"/>
    </location>
</feature>
<keyword evidence="1 2" id="KW-0103">Bromodomain</keyword>
<reference evidence="4" key="1">
    <citation type="submission" date="2021-02" db="EMBL/GenBank/DDBJ databases">
        <authorList>
            <person name="Nowell W R."/>
        </authorList>
    </citation>
    <scope>NUCLEOTIDE SEQUENCE</scope>
</reference>
<dbReference type="InterPro" id="IPR036427">
    <property type="entry name" value="Bromodomain-like_sf"/>
</dbReference>
<dbReference type="Proteomes" id="UP000681720">
    <property type="component" value="Unassembled WGS sequence"/>
</dbReference>